<feature type="compositionally biased region" description="Polar residues" evidence="1">
    <location>
        <begin position="218"/>
        <end position="227"/>
    </location>
</feature>
<feature type="compositionally biased region" description="Gly residues" evidence="1">
    <location>
        <begin position="54"/>
        <end position="63"/>
    </location>
</feature>
<organism evidence="2 3">
    <name type="scientific">Sordaria brevicollis</name>
    <dbReference type="NCBI Taxonomy" id="83679"/>
    <lineage>
        <taxon>Eukaryota</taxon>
        <taxon>Fungi</taxon>
        <taxon>Dikarya</taxon>
        <taxon>Ascomycota</taxon>
        <taxon>Pezizomycotina</taxon>
        <taxon>Sordariomycetes</taxon>
        <taxon>Sordariomycetidae</taxon>
        <taxon>Sordariales</taxon>
        <taxon>Sordariaceae</taxon>
        <taxon>Sordaria</taxon>
    </lineage>
</organism>
<comment type="caution">
    <text evidence="2">The sequence shown here is derived from an EMBL/GenBank/DDBJ whole genome shotgun (WGS) entry which is preliminary data.</text>
</comment>
<sequence length="444" mass="48642">MTPLEEARAFLNEVTRGGHGAPRGNRGRGRGGNRGRGGTGGAPVTPPRAPATRGGRGGGGRGGSSLLQRAVSNAAFQPAPAPATQETNGRHPAPPLTPSFTPPPRNTRPFAIPIVAPPSDHNDLTPPASPAGGGTSMFAPQVPSNIAAPATGPRSHTPVTRASTFRGRGRGRGRGGRARFTTQEEEDAVRAFFEDDTPAQVGEICFYQEEYLKKNDEPSATSGSSVQPAAYPTLDPGSPTVHPTNNISGPKESPEVKAPGKSVPAASKSVNAKEREQQRRHELEEREQQRRREQKEREEQVRCLQEERKKQLVREHQEKQQEANREYAEKKKQLARERMEQERKLSHEHSERKKQLNLFHKIEKAQVPAYTQQDIGTDADSVPNAVSNPTEDDLMDMDFEPTVTQYVAPPSQPSPFGFNNSQYPATTAFPDTKKEEEEEEEEEL</sequence>
<feature type="compositionally biased region" description="Acidic residues" evidence="1">
    <location>
        <begin position="390"/>
        <end position="399"/>
    </location>
</feature>
<accession>A0AAE0P1V8</accession>
<feature type="compositionally biased region" description="Pro residues" evidence="1">
    <location>
        <begin position="92"/>
        <end position="106"/>
    </location>
</feature>
<feature type="compositionally biased region" description="Basic residues" evidence="1">
    <location>
        <begin position="167"/>
        <end position="177"/>
    </location>
</feature>
<dbReference type="Proteomes" id="UP001281003">
    <property type="component" value="Unassembled WGS sequence"/>
</dbReference>
<dbReference type="AlphaFoldDB" id="A0AAE0P1V8"/>
<evidence type="ECO:0000256" key="1">
    <source>
        <dbReference type="SAM" id="MobiDB-lite"/>
    </source>
</evidence>
<feature type="region of interest" description="Disordered" evidence="1">
    <location>
        <begin position="215"/>
        <end position="352"/>
    </location>
</feature>
<evidence type="ECO:0000313" key="2">
    <source>
        <dbReference type="EMBL" id="KAK3391908.1"/>
    </source>
</evidence>
<proteinExistence type="predicted"/>
<reference evidence="2" key="2">
    <citation type="submission" date="2023-07" db="EMBL/GenBank/DDBJ databases">
        <authorList>
            <consortium name="Lawrence Berkeley National Laboratory"/>
            <person name="Haridas S."/>
            <person name="Hensen N."/>
            <person name="Bonometti L."/>
            <person name="Westerberg I."/>
            <person name="Brannstrom I.O."/>
            <person name="Guillou S."/>
            <person name="Cros-Aarteil S."/>
            <person name="Calhoun S."/>
            <person name="Kuo A."/>
            <person name="Mondo S."/>
            <person name="Pangilinan J."/>
            <person name="Riley R."/>
            <person name="LaButti K."/>
            <person name="Andreopoulos B."/>
            <person name="Lipzen A."/>
            <person name="Chen C."/>
            <person name="Yanf M."/>
            <person name="Daum C."/>
            <person name="Ng V."/>
            <person name="Clum A."/>
            <person name="Steindorff A."/>
            <person name="Ohm R."/>
            <person name="Martin F."/>
            <person name="Silar P."/>
            <person name="Natvig D."/>
            <person name="Lalanne C."/>
            <person name="Gautier V."/>
            <person name="Ament-velasquez S.L."/>
            <person name="Kruys A."/>
            <person name="Hutchinson M.I."/>
            <person name="Powell A.J."/>
            <person name="Barry K."/>
            <person name="Miller A.N."/>
            <person name="Grigoriev I.V."/>
            <person name="Debuchy R."/>
            <person name="Gladieux P."/>
            <person name="Thoren M.H."/>
            <person name="Johannesson H."/>
        </authorList>
    </citation>
    <scope>NUCLEOTIDE SEQUENCE</scope>
    <source>
        <strain evidence="2">FGSC 1904</strain>
    </source>
</reference>
<feature type="compositionally biased region" description="Basic and acidic residues" evidence="1">
    <location>
        <begin position="271"/>
        <end position="352"/>
    </location>
</feature>
<dbReference type="EMBL" id="JAUTDP010000012">
    <property type="protein sequence ID" value="KAK3391908.1"/>
    <property type="molecule type" value="Genomic_DNA"/>
</dbReference>
<feature type="region of interest" description="Disordered" evidence="1">
    <location>
        <begin position="1"/>
        <end position="195"/>
    </location>
</feature>
<reference evidence="2" key="1">
    <citation type="journal article" date="2023" name="Mol. Phylogenet. Evol.">
        <title>Genome-scale phylogeny and comparative genomics of the fungal order Sordariales.</title>
        <authorList>
            <person name="Hensen N."/>
            <person name="Bonometti L."/>
            <person name="Westerberg I."/>
            <person name="Brannstrom I.O."/>
            <person name="Guillou S."/>
            <person name="Cros-Aarteil S."/>
            <person name="Calhoun S."/>
            <person name="Haridas S."/>
            <person name="Kuo A."/>
            <person name="Mondo S."/>
            <person name="Pangilinan J."/>
            <person name="Riley R."/>
            <person name="LaButti K."/>
            <person name="Andreopoulos B."/>
            <person name="Lipzen A."/>
            <person name="Chen C."/>
            <person name="Yan M."/>
            <person name="Daum C."/>
            <person name="Ng V."/>
            <person name="Clum A."/>
            <person name="Steindorff A."/>
            <person name="Ohm R.A."/>
            <person name="Martin F."/>
            <person name="Silar P."/>
            <person name="Natvig D.O."/>
            <person name="Lalanne C."/>
            <person name="Gautier V."/>
            <person name="Ament-Velasquez S.L."/>
            <person name="Kruys A."/>
            <person name="Hutchinson M.I."/>
            <person name="Powell A.J."/>
            <person name="Barry K."/>
            <person name="Miller A.N."/>
            <person name="Grigoriev I.V."/>
            <person name="Debuchy R."/>
            <person name="Gladieux P."/>
            <person name="Hiltunen Thoren M."/>
            <person name="Johannesson H."/>
        </authorList>
    </citation>
    <scope>NUCLEOTIDE SEQUENCE</scope>
    <source>
        <strain evidence="2">FGSC 1904</strain>
    </source>
</reference>
<keyword evidence="3" id="KW-1185">Reference proteome</keyword>
<feature type="region of interest" description="Disordered" evidence="1">
    <location>
        <begin position="369"/>
        <end position="444"/>
    </location>
</feature>
<gene>
    <name evidence="2" type="ORF">B0T20DRAFT_483039</name>
</gene>
<name>A0AAE0P1V8_SORBR</name>
<protein>
    <submittedName>
        <fullName evidence="2">Uncharacterized protein</fullName>
    </submittedName>
</protein>
<evidence type="ECO:0000313" key="3">
    <source>
        <dbReference type="Proteomes" id="UP001281003"/>
    </source>
</evidence>